<dbReference type="InterPro" id="IPR000644">
    <property type="entry name" value="CBS_dom"/>
</dbReference>
<dbReference type="InterPro" id="IPR046342">
    <property type="entry name" value="CBS_dom_sf"/>
</dbReference>
<keyword evidence="1" id="KW-0129">CBS domain</keyword>
<evidence type="ECO:0000313" key="4">
    <source>
        <dbReference type="Proteomes" id="UP001329151"/>
    </source>
</evidence>
<dbReference type="Gene3D" id="3.10.580.10">
    <property type="entry name" value="CBS-domain"/>
    <property type="match status" value="1"/>
</dbReference>
<dbReference type="Proteomes" id="UP001329151">
    <property type="component" value="Chromosome"/>
</dbReference>
<evidence type="ECO:0000313" key="3">
    <source>
        <dbReference type="EMBL" id="BET27654.1"/>
    </source>
</evidence>
<name>A0AA86J5E6_9BURK</name>
<gene>
    <name evidence="3" type="ORF">RGQ30_31550</name>
</gene>
<feature type="domain" description="CBS" evidence="2">
    <location>
        <begin position="41"/>
        <end position="103"/>
    </location>
</feature>
<dbReference type="SUPFAM" id="SSF54631">
    <property type="entry name" value="CBS-domain pair"/>
    <property type="match status" value="1"/>
</dbReference>
<protein>
    <recommendedName>
        <fullName evidence="2">CBS domain-containing protein</fullName>
    </recommendedName>
</protein>
<evidence type="ECO:0000259" key="2">
    <source>
        <dbReference type="PROSITE" id="PS51371"/>
    </source>
</evidence>
<dbReference type="PROSITE" id="PS51371">
    <property type="entry name" value="CBS"/>
    <property type="match status" value="1"/>
</dbReference>
<reference evidence="3 4" key="1">
    <citation type="submission" date="2023-10" db="EMBL/GenBank/DDBJ databases">
        <title>Complete Genome Sequence of Limnobacter thiooxidans CS-K2T, Isolated from freshwater lake sediments in Bavaria, Germany.</title>
        <authorList>
            <person name="Naruki M."/>
            <person name="Watanabe A."/>
            <person name="Warashina T."/>
            <person name="Morita T."/>
            <person name="Arakawa K."/>
        </authorList>
    </citation>
    <scope>NUCLEOTIDE SEQUENCE [LARGE SCALE GENOMIC DNA]</scope>
    <source>
        <strain evidence="3 4">CS-K2</strain>
    </source>
</reference>
<dbReference type="AlphaFoldDB" id="A0AA86J5E6"/>
<dbReference type="EMBL" id="AP028947">
    <property type="protein sequence ID" value="BET27654.1"/>
    <property type="molecule type" value="Genomic_DNA"/>
</dbReference>
<evidence type="ECO:0000256" key="1">
    <source>
        <dbReference type="PROSITE-ProRule" id="PRU00703"/>
    </source>
</evidence>
<sequence>MIRQHYQSLEHISAGATDTITVSDPSRPLKLTADSPAFDAMTDLRRIHPVSISGSETLEQARTTMIVCGVKLLFVRNSQGNLQGLLTANDLAGERAIQQAAASNRNVPELTVSDVMVKLPDLEFLEFGAVSRAEVGHIIATLREHNRQHALVVDNRSGTMRVVGLFSSTQIARQMGIPVMDPVKASTFAEIEAAVAAA</sequence>
<dbReference type="KEGG" id="lto:RGQ30_31550"/>
<organism evidence="3 4">
    <name type="scientific">Limnobacter thiooxidans</name>
    <dbReference type="NCBI Taxonomy" id="131080"/>
    <lineage>
        <taxon>Bacteria</taxon>
        <taxon>Pseudomonadati</taxon>
        <taxon>Pseudomonadota</taxon>
        <taxon>Betaproteobacteria</taxon>
        <taxon>Burkholderiales</taxon>
        <taxon>Burkholderiaceae</taxon>
        <taxon>Limnobacter</taxon>
    </lineage>
</organism>
<keyword evidence="4" id="KW-1185">Reference proteome</keyword>
<proteinExistence type="predicted"/>
<dbReference type="RefSeq" id="WP_130557286.1">
    <property type="nucleotide sequence ID" value="NZ_AP028947.1"/>
</dbReference>
<accession>A0AA86J5E6</accession>